<dbReference type="EMBL" id="JASJQH010007316">
    <property type="protein sequence ID" value="KAK9710864.1"/>
    <property type="molecule type" value="Genomic_DNA"/>
</dbReference>
<reference evidence="1 2" key="1">
    <citation type="submission" date="2023-04" db="EMBL/GenBank/DDBJ databases">
        <title>Genome of Basidiobolus ranarum AG-B5.</title>
        <authorList>
            <person name="Stajich J.E."/>
            <person name="Carter-House D."/>
            <person name="Gryganskyi A."/>
        </authorList>
    </citation>
    <scope>NUCLEOTIDE SEQUENCE [LARGE SCALE GENOMIC DNA]</scope>
    <source>
        <strain evidence="1 2">AG-B5</strain>
    </source>
</reference>
<organism evidence="1 2">
    <name type="scientific">Basidiobolus ranarum</name>
    <dbReference type="NCBI Taxonomy" id="34480"/>
    <lineage>
        <taxon>Eukaryota</taxon>
        <taxon>Fungi</taxon>
        <taxon>Fungi incertae sedis</taxon>
        <taxon>Zoopagomycota</taxon>
        <taxon>Entomophthoromycotina</taxon>
        <taxon>Basidiobolomycetes</taxon>
        <taxon>Basidiobolales</taxon>
        <taxon>Basidiobolaceae</taxon>
        <taxon>Basidiobolus</taxon>
    </lineage>
</organism>
<keyword evidence="2" id="KW-1185">Reference proteome</keyword>
<evidence type="ECO:0000313" key="1">
    <source>
        <dbReference type="EMBL" id="KAK9710864.1"/>
    </source>
</evidence>
<proteinExistence type="predicted"/>
<protein>
    <submittedName>
        <fullName evidence="1">Uncharacterized protein</fullName>
    </submittedName>
</protein>
<comment type="caution">
    <text evidence="1">The sequence shown here is derived from an EMBL/GenBank/DDBJ whole genome shotgun (WGS) entry which is preliminary data.</text>
</comment>
<gene>
    <name evidence="1" type="ORF">K7432_008165</name>
</gene>
<sequence length="447" mass="50999">MAHSLKLNDEETVAFNFLCPSWLKIPISIRPDEDHLKIAITDYLAENRVLENALGGNIPEKKPALHFSLQQGAEKQPYIVEELRDKRCNVEFRNTLIHLKMAGLNPIQDLKPFGLDEESVFDATYLAANLFVALPIIADCHYMTFVDTELFHKHGYEVLCVERHLNFNVGLKDMTTFWRGYELGSLVYEILKKLPQGSVSSNELIEPMNDLKSIADKDTFIHYLSKVTLSQLKKKPLHLSEKAISGLRKSILFAANNLFREKCLLVPYPNNRTLDLLYSRKTVRNNVLVRPPVLSPSYSLKVHAMLQKAITGKKLTLFSDGPLLFKENNGYHAMRLPTSHDVKKAIAREGLGIANSYDLMILQIGAIEYDQRTRTGVPFSSVPYECLATCKRLFDESWMDEIVALKFDRLLTGQYSLMGNLDMQRAHHPYQPDMHLLQAQGKVKLRL</sequence>
<accession>A0ABR2VZX9</accession>
<dbReference type="Proteomes" id="UP001479436">
    <property type="component" value="Unassembled WGS sequence"/>
</dbReference>
<name>A0ABR2VZX9_9FUNG</name>
<evidence type="ECO:0000313" key="2">
    <source>
        <dbReference type="Proteomes" id="UP001479436"/>
    </source>
</evidence>